<dbReference type="InterPro" id="IPR001261">
    <property type="entry name" value="ArgE/DapE_CS"/>
</dbReference>
<evidence type="ECO:0000256" key="3">
    <source>
        <dbReference type="ARBA" id="ARBA00022723"/>
    </source>
</evidence>
<gene>
    <name evidence="8" type="ordered locus">Acid_1747</name>
</gene>
<accession>Q027S0</accession>
<evidence type="ECO:0000256" key="5">
    <source>
        <dbReference type="ARBA" id="ARBA00022833"/>
    </source>
</evidence>
<dbReference type="Gene3D" id="3.30.70.360">
    <property type="match status" value="1"/>
</dbReference>
<dbReference type="InterPro" id="IPR011650">
    <property type="entry name" value="Peptidase_M20_dimer"/>
</dbReference>
<dbReference type="Pfam" id="PF01546">
    <property type="entry name" value="Peptidase_M20"/>
    <property type="match status" value="1"/>
</dbReference>
<feature type="signal peptide" evidence="6">
    <location>
        <begin position="1"/>
        <end position="19"/>
    </location>
</feature>
<proteinExistence type="inferred from homology"/>
<name>Q027S0_SOLUE</name>
<dbReference type="NCBIfam" id="NF006596">
    <property type="entry name" value="PRK09133.1"/>
    <property type="match status" value="1"/>
</dbReference>
<comment type="similarity">
    <text evidence="1">Belongs to the peptidase M20A family.</text>
</comment>
<dbReference type="KEGG" id="sus:Acid_1747"/>
<reference evidence="8" key="1">
    <citation type="submission" date="2006-10" db="EMBL/GenBank/DDBJ databases">
        <title>Complete sequence of Solibacter usitatus Ellin6076.</title>
        <authorList>
            <consortium name="US DOE Joint Genome Institute"/>
            <person name="Copeland A."/>
            <person name="Lucas S."/>
            <person name="Lapidus A."/>
            <person name="Barry K."/>
            <person name="Detter J.C."/>
            <person name="Glavina del Rio T."/>
            <person name="Hammon N."/>
            <person name="Israni S."/>
            <person name="Dalin E."/>
            <person name="Tice H."/>
            <person name="Pitluck S."/>
            <person name="Thompson L.S."/>
            <person name="Brettin T."/>
            <person name="Bruce D."/>
            <person name="Han C."/>
            <person name="Tapia R."/>
            <person name="Gilna P."/>
            <person name="Schmutz J."/>
            <person name="Larimer F."/>
            <person name="Land M."/>
            <person name="Hauser L."/>
            <person name="Kyrpides N."/>
            <person name="Mikhailova N."/>
            <person name="Janssen P.H."/>
            <person name="Kuske C.R."/>
            <person name="Richardson P."/>
        </authorList>
    </citation>
    <scope>NUCLEOTIDE SEQUENCE</scope>
    <source>
        <strain evidence="8">Ellin6076</strain>
    </source>
</reference>
<dbReference type="GO" id="GO:0006508">
    <property type="term" value="P:proteolysis"/>
    <property type="evidence" value="ECO:0007669"/>
    <property type="project" value="UniProtKB-KW"/>
</dbReference>
<dbReference type="GO" id="GO:0046872">
    <property type="term" value="F:metal ion binding"/>
    <property type="evidence" value="ECO:0007669"/>
    <property type="project" value="UniProtKB-KW"/>
</dbReference>
<dbReference type="STRING" id="234267.Acid_1747"/>
<dbReference type="AlphaFoldDB" id="Q027S0"/>
<evidence type="ECO:0000256" key="6">
    <source>
        <dbReference type="SAM" id="SignalP"/>
    </source>
</evidence>
<dbReference type="HOGENOM" id="CLU_021802_11_2_0"/>
<dbReference type="Pfam" id="PF07687">
    <property type="entry name" value="M20_dimer"/>
    <property type="match status" value="1"/>
</dbReference>
<dbReference type="Gene3D" id="3.40.630.10">
    <property type="entry name" value="Zn peptidases"/>
    <property type="match status" value="1"/>
</dbReference>
<dbReference type="SUPFAM" id="SSF55031">
    <property type="entry name" value="Bacterial exopeptidase dimerisation domain"/>
    <property type="match status" value="1"/>
</dbReference>
<dbReference type="InterPro" id="IPR036264">
    <property type="entry name" value="Bact_exopeptidase_dim_dom"/>
</dbReference>
<sequence length="462" mass="50896" precursor="true">MTGMRFALLLSLLALPCLAADNLPPAADRQLAREIYRQMIESKSGFTTGATTPIAEAMAARLKSAGFPDADIFVGGAIPRKANLVVRYHGAGRRKPILLLAHIDVVEALREDWTTDPFVLIEKDGYFYGRGTMDDKAQAAVWIANLIRYKRENFRPDRDLIVALTADEEGGGPYNGVDWLLKNHRDLIEAEFAVNEGARGEMIDGKRISNDMSLSEKVYSDFRLEVRNKGGHSARPVPDNAIYHLAGGLYRLSTFAFPYHLNEITRAYFRQMAKIEKGPLAADLTRISQGDEAAMRRVSAASAPLNAMLRTTCVATQLEGGHATNALPQLAAANVNCRILPEDSIENVLATLKKVVADDQVVITIKTNEGASPASPMRPDIMQAFERISDIMWPGVITVPSMAVGGSDGRYLRVAGIPTYGIQGFFVDRDDVRAHGRDERMPVNSFYEGQTFLYEFVKSLSQ</sequence>
<dbReference type="SUPFAM" id="SSF53187">
    <property type="entry name" value="Zn-dependent exopeptidases"/>
    <property type="match status" value="1"/>
</dbReference>
<dbReference type="PANTHER" id="PTHR45962:SF1">
    <property type="entry name" value="N-FATTY-ACYL-AMINO ACID SYNTHASE_HYDROLASE PM20D1"/>
    <property type="match status" value="1"/>
</dbReference>
<dbReference type="InterPro" id="IPR002933">
    <property type="entry name" value="Peptidase_M20"/>
</dbReference>
<feature type="chain" id="PRO_5004163740" evidence="6">
    <location>
        <begin position="20"/>
        <end position="462"/>
    </location>
</feature>
<evidence type="ECO:0000256" key="2">
    <source>
        <dbReference type="ARBA" id="ARBA00022670"/>
    </source>
</evidence>
<keyword evidence="4" id="KW-0378">Hydrolase</keyword>
<keyword evidence="6" id="KW-0732">Signal</keyword>
<dbReference type="Gene3D" id="1.10.150.900">
    <property type="match status" value="1"/>
</dbReference>
<dbReference type="eggNOG" id="COG0624">
    <property type="taxonomic scope" value="Bacteria"/>
</dbReference>
<dbReference type="InterPro" id="IPR047177">
    <property type="entry name" value="Pept_M20A"/>
</dbReference>
<evidence type="ECO:0000313" key="8">
    <source>
        <dbReference type="EMBL" id="ABJ82737.1"/>
    </source>
</evidence>
<dbReference type="InParanoid" id="Q027S0"/>
<keyword evidence="5" id="KW-0862">Zinc</keyword>
<keyword evidence="3" id="KW-0479">Metal-binding</keyword>
<evidence type="ECO:0000256" key="4">
    <source>
        <dbReference type="ARBA" id="ARBA00022801"/>
    </source>
</evidence>
<dbReference type="EMBL" id="CP000473">
    <property type="protein sequence ID" value="ABJ82737.1"/>
    <property type="molecule type" value="Genomic_DNA"/>
</dbReference>
<dbReference type="PROSITE" id="PS00758">
    <property type="entry name" value="ARGE_DAPE_CPG2_1"/>
    <property type="match status" value="1"/>
</dbReference>
<dbReference type="PANTHER" id="PTHR45962">
    <property type="entry name" value="N-FATTY-ACYL-AMINO ACID SYNTHASE/HYDROLASE PM20D1"/>
    <property type="match status" value="1"/>
</dbReference>
<keyword evidence="2" id="KW-0645">Protease</keyword>
<dbReference type="GO" id="GO:0008233">
    <property type="term" value="F:peptidase activity"/>
    <property type="evidence" value="ECO:0007669"/>
    <property type="project" value="UniProtKB-KW"/>
</dbReference>
<evidence type="ECO:0000259" key="7">
    <source>
        <dbReference type="Pfam" id="PF07687"/>
    </source>
</evidence>
<protein>
    <submittedName>
        <fullName evidence="8">Peptidase M20</fullName>
    </submittedName>
</protein>
<feature type="domain" description="Peptidase M20 dimerisation" evidence="7">
    <location>
        <begin position="217"/>
        <end position="359"/>
    </location>
</feature>
<organism evidence="8">
    <name type="scientific">Solibacter usitatus (strain Ellin6076)</name>
    <dbReference type="NCBI Taxonomy" id="234267"/>
    <lineage>
        <taxon>Bacteria</taxon>
        <taxon>Pseudomonadati</taxon>
        <taxon>Acidobacteriota</taxon>
        <taxon>Terriglobia</taxon>
        <taxon>Bryobacterales</taxon>
        <taxon>Solibacteraceae</taxon>
        <taxon>Candidatus Solibacter</taxon>
    </lineage>
</organism>
<evidence type="ECO:0000256" key="1">
    <source>
        <dbReference type="ARBA" id="ARBA00006247"/>
    </source>
</evidence>